<dbReference type="InterPro" id="IPR003339">
    <property type="entry name" value="ABC/ECF_trnsptr_transmembrane"/>
</dbReference>
<evidence type="ECO:0000313" key="7">
    <source>
        <dbReference type="Proteomes" id="UP000184389"/>
    </source>
</evidence>
<organism evidence="6 7">
    <name type="scientific">Sporanaerobacter acetigenes DSM 13106</name>
    <dbReference type="NCBI Taxonomy" id="1123281"/>
    <lineage>
        <taxon>Bacteria</taxon>
        <taxon>Bacillati</taxon>
        <taxon>Bacillota</taxon>
        <taxon>Tissierellia</taxon>
        <taxon>Tissierellales</taxon>
        <taxon>Sporanaerobacteraceae</taxon>
        <taxon>Sporanaerobacter</taxon>
    </lineage>
</organism>
<dbReference type="AlphaFoldDB" id="A0A1M5VH19"/>
<reference evidence="6 7" key="1">
    <citation type="submission" date="2016-11" db="EMBL/GenBank/DDBJ databases">
        <authorList>
            <person name="Jaros S."/>
            <person name="Januszkiewicz K."/>
            <person name="Wedrychowicz H."/>
        </authorList>
    </citation>
    <scope>NUCLEOTIDE SEQUENCE [LARGE SCALE GENOMIC DNA]</scope>
    <source>
        <strain evidence="6 7">DSM 13106</strain>
    </source>
</reference>
<feature type="transmembrane region" description="Helical" evidence="5">
    <location>
        <begin position="265"/>
        <end position="283"/>
    </location>
</feature>
<keyword evidence="4 5" id="KW-0472">Membrane</keyword>
<accession>A0A1M5VH19</accession>
<keyword evidence="7" id="KW-1185">Reference proteome</keyword>
<dbReference type="STRING" id="1123281.SAMN02745180_00897"/>
<sequence length="298" mass="33876">MKYDSFASLHPIVNFTYFTAVLVFSMFFMHPVFQLISLISAISYSIIIKGAKEGIKFNFAHMLPMLIFMSILNPLFNHEGATILFYFKNGNPVTLESIIYGIAAATMFITVIIWFSSYNSVMTSDKVIYLFGRIIPSLSLVFSMVLRFVPRYVEQIKVISNAQKCIGRDASQGNIFRRAKNGIKILSIMITWALENAIETADSMRSRGYGLPGRTSFSLFRFDNRDKVVFSTIVILISIILLGAFKGVNTIKFFPSIKITEITGFSILVYISYFVLCIIPVIINVQEAIQWRYIESRI</sequence>
<feature type="transmembrane region" description="Helical" evidence="5">
    <location>
        <begin position="127"/>
        <end position="149"/>
    </location>
</feature>
<dbReference type="EMBL" id="FQXR01000004">
    <property type="protein sequence ID" value="SHH74501.1"/>
    <property type="molecule type" value="Genomic_DNA"/>
</dbReference>
<dbReference type="OrthoDB" id="2039442at2"/>
<evidence type="ECO:0000256" key="4">
    <source>
        <dbReference type="ARBA" id="ARBA00023136"/>
    </source>
</evidence>
<feature type="transmembrane region" description="Helical" evidence="5">
    <location>
        <begin position="20"/>
        <end position="47"/>
    </location>
</feature>
<dbReference type="CDD" id="cd16914">
    <property type="entry name" value="EcfT"/>
    <property type="match status" value="1"/>
</dbReference>
<dbReference type="GO" id="GO:0005886">
    <property type="term" value="C:plasma membrane"/>
    <property type="evidence" value="ECO:0007669"/>
    <property type="project" value="UniProtKB-ARBA"/>
</dbReference>
<comment type="subcellular location">
    <subcellularLocation>
        <location evidence="1">Membrane</location>
        <topology evidence="1">Multi-pass membrane protein</topology>
    </subcellularLocation>
</comment>
<keyword evidence="2 5" id="KW-0812">Transmembrane</keyword>
<dbReference type="Pfam" id="PF02361">
    <property type="entry name" value="CbiQ"/>
    <property type="match status" value="1"/>
</dbReference>
<gene>
    <name evidence="6" type="ORF">SAMN02745180_00897</name>
</gene>
<protein>
    <submittedName>
        <fullName evidence="6">Energy-coupling factor transport system permease protein</fullName>
    </submittedName>
</protein>
<feature type="transmembrane region" description="Helical" evidence="5">
    <location>
        <begin position="97"/>
        <end position="115"/>
    </location>
</feature>
<name>A0A1M5VH19_9FIRM</name>
<evidence type="ECO:0000256" key="2">
    <source>
        <dbReference type="ARBA" id="ARBA00022692"/>
    </source>
</evidence>
<dbReference type="RefSeq" id="WP_072743523.1">
    <property type="nucleotide sequence ID" value="NZ_FQXR01000004.1"/>
</dbReference>
<evidence type="ECO:0000256" key="3">
    <source>
        <dbReference type="ARBA" id="ARBA00022989"/>
    </source>
</evidence>
<evidence type="ECO:0000313" key="6">
    <source>
        <dbReference type="EMBL" id="SHH74501.1"/>
    </source>
</evidence>
<feature type="transmembrane region" description="Helical" evidence="5">
    <location>
        <begin position="59"/>
        <end position="77"/>
    </location>
</feature>
<proteinExistence type="predicted"/>
<dbReference type="Proteomes" id="UP000184389">
    <property type="component" value="Unassembled WGS sequence"/>
</dbReference>
<feature type="transmembrane region" description="Helical" evidence="5">
    <location>
        <begin position="228"/>
        <end position="245"/>
    </location>
</feature>
<evidence type="ECO:0000256" key="1">
    <source>
        <dbReference type="ARBA" id="ARBA00004141"/>
    </source>
</evidence>
<keyword evidence="3 5" id="KW-1133">Transmembrane helix</keyword>
<evidence type="ECO:0000256" key="5">
    <source>
        <dbReference type="SAM" id="Phobius"/>
    </source>
</evidence>